<dbReference type="CDD" id="cd03788">
    <property type="entry name" value="GT20_TPS"/>
    <property type="match status" value="1"/>
</dbReference>
<dbReference type="PaxDb" id="2903-EOD08354"/>
<dbReference type="OMA" id="HTSAKWG"/>
<protein>
    <recommendedName>
        <fullName evidence="3">Trehalose-6-phosphate synthase</fullName>
    </recommendedName>
</protein>
<dbReference type="RefSeq" id="XP_005760783.1">
    <property type="nucleotide sequence ID" value="XM_005760726.1"/>
</dbReference>
<evidence type="ECO:0008006" key="3">
    <source>
        <dbReference type="Google" id="ProtNLM"/>
    </source>
</evidence>
<dbReference type="PANTHER" id="PTHR10788:SF106">
    <property type="entry name" value="BCDNA.GH08860"/>
    <property type="match status" value="1"/>
</dbReference>
<dbReference type="GO" id="GO:0004805">
    <property type="term" value="F:trehalose-phosphatase activity"/>
    <property type="evidence" value="ECO:0007669"/>
    <property type="project" value="TreeGrafter"/>
</dbReference>
<dbReference type="HOGENOM" id="CLU_002351_7_2_1"/>
<evidence type="ECO:0000313" key="1">
    <source>
        <dbReference type="EnsemblProtists" id="EOD08354"/>
    </source>
</evidence>
<dbReference type="Gene3D" id="3.40.50.2000">
    <property type="entry name" value="Glycogen Phosphorylase B"/>
    <property type="match status" value="2"/>
</dbReference>
<dbReference type="PANTHER" id="PTHR10788">
    <property type="entry name" value="TREHALOSE-6-PHOSPHATE SYNTHASE"/>
    <property type="match status" value="1"/>
</dbReference>
<dbReference type="GeneID" id="17254503"/>
<dbReference type="GO" id="GO:0005992">
    <property type="term" value="P:trehalose biosynthetic process"/>
    <property type="evidence" value="ECO:0007669"/>
    <property type="project" value="InterPro"/>
</dbReference>
<dbReference type="InterPro" id="IPR001830">
    <property type="entry name" value="Glyco_trans_20"/>
</dbReference>
<dbReference type="AlphaFoldDB" id="A0A0D3IAR9"/>
<organism evidence="1 2">
    <name type="scientific">Emiliania huxleyi (strain CCMP1516)</name>
    <dbReference type="NCBI Taxonomy" id="280463"/>
    <lineage>
        <taxon>Eukaryota</taxon>
        <taxon>Haptista</taxon>
        <taxon>Haptophyta</taxon>
        <taxon>Prymnesiophyceae</taxon>
        <taxon>Isochrysidales</taxon>
        <taxon>Noelaerhabdaceae</taxon>
        <taxon>Emiliania</taxon>
    </lineage>
</organism>
<keyword evidence="2" id="KW-1185">Reference proteome</keyword>
<dbReference type="Pfam" id="PF00982">
    <property type="entry name" value="Glyco_transf_20"/>
    <property type="match status" value="1"/>
</dbReference>
<dbReference type="EnsemblProtists" id="EOD08354">
    <property type="protein sequence ID" value="EOD08354"/>
    <property type="gene ID" value="EMIHUDRAFT_40729"/>
</dbReference>
<dbReference type="GO" id="GO:0005829">
    <property type="term" value="C:cytosol"/>
    <property type="evidence" value="ECO:0007669"/>
    <property type="project" value="TreeGrafter"/>
</dbReference>
<dbReference type="Proteomes" id="UP000013827">
    <property type="component" value="Unassembled WGS sequence"/>
</dbReference>
<reference evidence="2" key="1">
    <citation type="journal article" date="2013" name="Nature">
        <title>Pan genome of the phytoplankton Emiliania underpins its global distribution.</title>
        <authorList>
            <person name="Read B.A."/>
            <person name="Kegel J."/>
            <person name="Klute M.J."/>
            <person name="Kuo A."/>
            <person name="Lefebvre S.C."/>
            <person name="Maumus F."/>
            <person name="Mayer C."/>
            <person name="Miller J."/>
            <person name="Monier A."/>
            <person name="Salamov A."/>
            <person name="Young J."/>
            <person name="Aguilar M."/>
            <person name="Claverie J.M."/>
            <person name="Frickenhaus S."/>
            <person name="Gonzalez K."/>
            <person name="Herman E.K."/>
            <person name="Lin Y.C."/>
            <person name="Napier J."/>
            <person name="Ogata H."/>
            <person name="Sarno A.F."/>
            <person name="Shmutz J."/>
            <person name="Schroeder D."/>
            <person name="de Vargas C."/>
            <person name="Verret F."/>
            <person name="von Dassow P."/>
            <person name="Valentin K."/>
            <person name="Van de Peer Y."/>
            <person name="Wheeler G."/>
            <person name="Dacks J.B."/>
            <person name="Delwiche C.F."/>
            <person name="Dyhrman S.T."/>
            <person name="Glockner G."/>
            <person name="John U."/>
            <person name="Richards T."/>
            <person name="Worden A.Z."/>
            <person name="Zhang X."/>
            <person name="Grigoriev I.V."/>
            <person name="Allen A.E."/>
            <person name="Bidle K."/>
            <person name="Borodovsky M."/>
            <person name="Bowler C."/>
            <person name="Brownlee C."/>
            <person name="Cock J.M."/>
            <person name="Elias M."/>
            <person name="Gladyshev V.N."/>
            <person name="Groth M."/>
            <person name="Guda C."/>
            <person name="Hadaegh A."/>
            <person name="Iglesias-Rodriguez M.D."/>
            <person name="Jenkins J."/>
            <person name="Jones B.M."/>
            <person name="Lawson T."/>
            <person name="Leese F."/>
            <person name="Lindquist E."/>
            <person name="Lobanov A."/>
            <person name="Lomsadze A."/>
            <person name="Malik S.B."/>
            <person name="Marsh M.E."/>
            <person name="Mackinder L."/>
            <person name="Mock T."/>
            <person name="Mueller-Roeber B."/>
            <person name="Pagarete A."/>
            <person name="Parker M."/>
            <person name="Probert I."/>
            <person name="Quesneville H."/>
            <person name="Raines C."/>
            <person name="Rensing S.A."/>
            <person name="Riano-Pachon D.M."/>
            <person name="Richier S."/>
            <person name="Rokitta S."/>
            <person name="Shiraiwa Y."/>
            <person name="Soanes D.M."/>
            <person name="van der Giezen M."/>
            <person name="Wahlund T.M."/>
            <person name="Williams B."/>
            <person name="Wilson W."/>
            <person name="Wolfe G."/>
            <person name="Wurch L.L."/>
        </authorList>
    </citation>
    <scope>NUCLEOTIDE SEQUENCE</scope>
</reference>
<dbReference type="eggNOG" id="KOG1050">
    <property type="taxonomic scope" value="Eukaryota"/>
</dbReference>
<proteinExistence type="predicted"/>
<dbReference type="SUPFAM" id="SSF53756">
    <property type="entry name" value="UDP-Glycosyltransferase/glycogen phosphorylase"/>
    <property type="match status" value="1"/>
</dbReference>
<dbReference type="GO" id="GO:0003825">
    <property type="term" value="F:alpha,alpha-trehalose-phosphate synthase (UDP-forming) activity"/>
    <property type="evidence" value="ECO:0007669"/>
    <property type="project" value="TreeGrafter"/>
</dbReference>
<evidence type="ECO:0000313" key="2">
    <source>
        <dbReference type="Proteomes" id="UP000013827"/>
    </source>
</evidence>
<dbReference type="STRING" id="2903.R1DI36"/>
<reference evidence="1" key="2">
    <citation type="submission" date="2024-10" db="UniProtKB">
        <authorList>
            <consortium name="EnsemblProtists"/>
        </authorList>
    </citation>
    <scope>IDENTIFICATION</scope>
</reference>
<sequence length="449" mass="49924">RVVVVANRLPVRVQRGDNGELLYSISPGGMVSALLGVRGMRMIWVGWAEIDDTTAAEREQIRRTLWRREIRPRFSREMQPRRRLCEDSSACEPVSLPKSGARLHYAGFCNDVLWPLFHYVTDLRSGFHAQWEAYQAVNGHFAAAVARVARPNDLVWVHDYHLMLLPGLLRARQPRLRIGWFLHTPFPSLEVFRTLPMRKEILSGLLAADLLGFHIYDYSRHFLHACTQLMGSELSLESRGIAWDMPLPAAGGGGGGGGTMRHSVRVDAFPIGIDPDRFRRALDAAEVKGRVLELQRQYAGVSVLLGVDRVDYIKGFSTPNGRAGIPHKLLAMETLLETHPQYVGRVVLLQIAVPTRTDVPEYQKLRAAAHELVGRINGRFGSPGYAPVQYLDKSVDFAELAALYHTSAALSINRLGMNLVAYEYVACQQAAKGVLVLSEFAGAAQALEG</sequence>
<accession>A0A0D3IAR9</accession>
<name>A0A0D3IAR9_EMIH1</name>
<dbReference type="KEGG" id="ehx:EMIHUDRAFT_40729"/>